<evidence type="ECO:0008006" key="5">
    <source>
        <dbReference type="Google" id="ProtNLM"/>
    </source>
</evidence>
<organism evidence="3 4">
    <name type="scientific">Ficus carica</name>
    <name type="common">Common fig</name>
    <dbReference type="NCBI Taxonomy" id="3494"/>
    <lineage>
        <taxon>Eukaryota</taxon>
        <taxon>Viridiplantae</taxon>
        <taxon>Streptophyta</taxon>
        <taxon>Embryophyta</taxon>
        <taxon>Tracheophyta</taxon>
        <taxon>Spermatophyta</taxon>
        <taxon>Magnoliopsida</taxon>
        <taxon>eudicotyledons</taxon>
        <taxon>Gunneridae</taxon>
        <taxon>Pentapetalae</taxon>
        <taxon>rosids</taxon>
        <taxon>fabids</taxon>
        <taxon>Rosales</taxon>
        <taxon>Moraceae</taxon>
        <taxon>Ficeae</taxon>
        <taxon>Ficus</taxon>
    </lineage>
</organism>
<evidence type="ECO:0000256" key="1">
    <source>
        <dbReference type="SAM" id="MobiDB-lite"/>
    </source>
</evidence>
<feature type="chain" id="PRO_5041743381" description="RxLR effector protein" evidence="2">
    <location>
        <begin position="22"/>
        <end position="115"/>
    </location>
</feature>
<dbReference type="Proteomes" id="UP001187192">
    <property type="component" value="Unassembled WGS sequence"/>
</dbReference>
<sequence length="115" mass="12823">MVHRSTLVLVFLLISVFETNNLDVDVNVSNKRNGDRDDDFEAGSNGDFRVASDDDFGDRNRARPGEETTTMKSYFAAINAIMSLRTSPLTLSQVQGGNLLHDRFGALPEKCRPHH</sequence>
<feature type="signal peptide" evidence="2">
    <location>
        <begin position="1"/>
        <end position="21"/>
    </location>
</feature>
<evidence type="ECO:0000256" key="2">
    <source>
        <dbReference type="SAM" id="SignalP"/>
    </source>
</evidence>
<evidence type="ECO:0000313" key="3">
    <source>
        <dbReference type="EMBL" id="GMN47633.1"/>
    </source>
</evidence>
<dbReference type="AlphaFoldDB" id="A0AA88D6I4"/>
<keyword evidence="2" id="KW-0732">Signal</keyword>
<evidence type="ECO:0000313" key="4">
    <source>
        <dbReference type="Proteomes" id="UP001187192"/>
    </source>
</evidence>
<reference evidence="3" key="1">
    <citation type="submission" date="2023-07" db="EMBL/GenBank/DDBJ databases">
        <title>draft genome sequence of fig (Ficus carica).</title>
        <authorList>
            <person name="Takahashi T."/>
            <person name="Nishimura K."/>
        </authorList>
    </citation>
    <scope>NUCLEOTIDE SEQUENCE</scope>
</reference>
<keyword evidence="4" id="KW-1185">Reference proteome</keyword>
<protein>
    <recommendedName>
        <fullName evidence="5">RxLR effector protein</fullName>
    </recommendedName>
</protein>
<proteinExistence type="predicted"/>
<accession>A0AA88D6I4</accession>
<dbReference type="EMBL" id="BTGU01000026">
    <property type="protein sequence ID" value="GMN47633.1"/>
    <property type="molecule type" value="Genomic_DNA"/>
</dbReference>
<feature type="region of interest" description="Disordered" evidence="1">
    <location>
        <begin position="27"/>
        <end position="67"/>
    </location>
</feature>
<gene>
    <name evidence="3" type="ORF">TIFTF001_016813</name>
</gene>
<comment type="caution">
    <text evidence="3">The sequence shown here is derived from an EMBL/GenBank/DDBJ whole genome shotgun (WGS) entry which is preliminary data.</text>
</comment>
<feature type="compositionally biased region" description="Basic and acidic residues" evidence="1">
    <location>
        <begin position="57"/>
        <end position="66"/>
    </location>
</feature>
<name>A0AA88D6I4_FICCA</name>